<sequence>MQVDPRSGRKVIRGTRGAADPVVDKDRATLLDQAFQTFYASKKAEGMRERTLEEYISNWRYFREWLAHEVTGVRYIQQISADTIRSYVNKKSVYNAPKPCVIADTCDF</sequence>
<keyword evidence="1" id="KW-0238">DNA-binding</keyword>
<dbReference type="GO" id="GO:0003677">
    <property type="term" value="F:DNA binding"/>
    <property type="evidence" value="ECO:0007669"/>
    <property type="project" value="UniProtKB-KW"/>
</dbReference>
<organism evidence="2 3">
    <name type="scientific">Cohnella xylanilytica</name>
    <dbReference type="NCBI Taxonomy" id="557555"/>
    <lineage>
        <taxon>Bacteria</taxon>
        <taxon>Bacillati</taxon>
        <taxon>Bacillota</taxon>
        <taxon>Bacilli</taxon>
        <taxon>Bacillales</taxon>
        <taxon>Paenibacillaceae</taxon>
        <taxon>Cohnella</taxon>
    </lineage>
</organism>
<reference evidence="2 3" key="1">
    <citation type="submission" date="2020-08" db="EMBL/GenBank/DDBJ databases">
        <title>Cohnella phylogeny.</title>
        <authorList>
            <person name="Dunlap C."/>
        </authorList>
    </citation>
    <scope>NUCLEOTIDE SEQUENCE [LARGE SCALE GENOMIC DNA]</scope>
    <source>
        <strain evidence="2 3">DSM 25239</strain>
    </source>
</reference>
<gene>
    <name evidence="2" type="ORF">H7B90_06495</name>
</gene>
<protein>
    <submittedName>
        <fullName evidence="2">Uncharacterized protein</fullName>
    </submittedName>
</protein>
<dbReference type="Proteomes" id="UP000553776">
    <property type="component" value="Unassembled WGS sequence"/>
</dbReference>
<keyword evidence="3" id="KW-1185">Reference proteome</keyword>
<evidence type="ECO:0000256" key="1">
    <source>
        <dbReference type="ARBA" id="ARBA00023125"/>
    </source>
</evidence>
<proteinExistence type="predicted"/>
<dbReference type="EMBL" id="JACJVR010000020">
    <property type="protein sequence ID" value="MBB6691050.1"/>
    <property type="molecule type" value="Genomic_DNA"/>
</dbReference>
<dbReference type="AlphaFoldDB" id="A0A841TYW4"/>
<dbReference type="RefSeq" id="WP_185135051.1">
    <property type="nucleotide sequence ID" value="NZ_JACJVR010000020.1"/>
</dbReference>
<name>A0A841TYW4_9BACL</name>
<evidence type="ECO:0000313" key="3">
    <source>
        <dbReference type="Proteomes" id="UP000553776"/>
    </source>
</evidence>
<dbReference type="InterPro" id="IPR010998">
    <property type="entry name" value="Integrase_recombinase_N"/>
</dbReference>
<dbReference type="Gene3D" id="1.10.150.130">
    <property type="match status" value="1"/>
</dbReference>
<evidence type="ECO:0000313" key="2">
    <source>
        <dbReference type="EMBL" id="MBB6691050.1"/>
    </source>
</evidence>
<comment type="caution">
    <text evidence="2">The sequence shown here is derived from an EMBL/GenBank/DDBJ whole genome shotgun (WGS) entry which is preliminary data.</text>
</comment>
<accession>A0A841TYW4</accession>